<dbReference type="GO" id="GO:0048235">
    <property type="term" value="P:pollen sperm cell differentiation"/>
    <property type="evidence" value="ECO:0007669"/>
    <property type="project" value="TreeGrafter"/>
</dbReference>
<protein>
    <submittedName>
        <fullName evidence="7">Protein GAMETE EXPRESSED 2</fullName>
    </submittedName>
</protein>
<reference evidence="7 8" key="1">
    <citation type="journal article" date="2022" name="Nat. Plants">
        <title>Genomes of leafy and leafless Platanthera orchids illuminate the evolution of mycoheterotrophy.</title>
        <authorList>
            <person name="Li M.H."/>
            <person name="Liu K.W."/>
            <person name="Li Z."/>
            <person name="Lu H.C."/>
            <person name="Ye Q.L."/>
            <person name="Zhang D."/>
            <person name="Wang J.Y."/>
            <person name="Li Y.F."/>
            <person name="Zhong Z.M."/>
            <person name="Liu X."/>
            <person name="Yu X."/>
            <person name="Liu D.K."/>
            <person name="Tu X.D."/>
            <person name="Liu B."/>
            <person name="Hao Y."/>
            <person name="Liao X.Y."/>
            <person name="Jiang Y.T."/>
            <person name="Sun W.H."/>
            <person name="Chen J."/>
            <person name="Chen Y.Q."/>
            <person name="Ai Y."/>
            <person name="Zhai J.W."/>
            <person name="Wu S.S."/>
            <person name="Zhou Z."/>
            <person name="Hsiao Y.Y."/>
            <person name="Wu W.L."/>
            <person name="Chen Y.Y."/>
            <person name="Lin Y.F."/>
            <person name="Hsu J.L."/>
            <person name="Li C.Y."/>
            <person name="Wang Z.W."/>
            <person name="Zhao X."/>
            <person name="Zhong W.Y."/>
            <person name="Ma X.K."/>
            <person name="Ma L."/>
            <person name="Huang J."/>
            <person name="Chen G.Z."/>
            <person name="Huang M.Z."/>
            <person name="Huang L."/>
            <person name="Peng D.H."/>
            <person name="Luo Y.B."/>
            <person name="Zou S.Q."/>
            <person name="Chen S.P."/>
            <person name="Lan S."/>
            <person name="Tsai W.C."/>
            <person name="Van de Peer Y."/>
            <person name="Liu Z.J."/>
        </authorList>
    </citation>
    <scope>NUCLEOTIDE SEQUENCE [LARGE SCALE GENOMIC DNA]</scope>
    <source>
        <strain evidence="7">Lor287</strain>
    </source>
</reference>
<dbReference type="PANTHER" id="PTHR38537">
    <property type="entry name" value="JITTERBUG, ISOFORM N"/>
    <property type="match status" value="1"/>
</dbReference>
<proteinExistence type="predicted"/>
<evidence type="ECO:0000256" key="2">
    <source>
        <dbReference type="PROSITE-ProRule" id="PRU00087"/>
    </source>
</evidence>
<keyword evidence="4" id="KW-0812">Transmembrane</keyword>
<evidence type="ECO:0000256" key="1">
    <source>
        <dbReference type="ARBA" id="ARBA00022737"/>
    </source>
</evidence>
<evidence type="ECO:0000313" key="7">
    <source>
        <dbReference type="EMBL" id="KAK8916871.1"/>
    </source>
</evidence>
<dbReference type="GO" id="GO:0030036">
    <property type="term" value="P:actin cytoskeleton organization"/>
    <property type="evidence" value="ECO:0007669"/>
    <property type="project" value="InterPro"/>
</dbReference>
<evidence type="ECO:0000256" key="3">
    <source>
        <dbReference type="SAM" id="MobiDB-lite"/>
    </source>
</evidence>
<dbReference type="SUPFAM" id="SSF81296">
    <property type="entry name" value="E set domains"/>
    <property type="match status" value="3"/>
</dbReference>
<feature type="repeat" description="Filamin" evidence="2">
    <location>
        <begin position="511"/>
        <end position="612"/>
    </location>
</feature>
<feature type="chain" id="PRO_5042961222" evidence="5">
    <location>
        <begin position="25"/>
        <end position="1154"/>
    </location>
</feature>
<organism evidence="7 8">
    <name type="scientific">Platanthera zijinensis</name>
    <dbReference type="NCBI Taxonomy" id="2320716"/>
    <lineage>
        <taxon>Eukaryota</taxon>
        <taxon>Viridiplantae</taxon>
        <taxon>Streptophyta</taxon>
        <taxon>Embryophyta</taxon>
        <taxon>Tracheophyta</taxon>
        <taxon>Spermatophyta</taxon>
        <taxon>Magnoliopsida</taxon>
        <taxon>Liliopsida</taxon>
        <taxon>Asparagales</taxon>
        <taxon>Orchidaceae</taxon>
        <taxon>Orchidoideae</taxon>
        <taxon>Orchideae</taxon>
        <taxon>Orchidinae</taxon>
        <taxon>Platanthera</taxon>
    </lineage>
</organism>
<comment type="caution">
    <text evidence="7">The sequence shown here is derived from an EMBL/GenBank/DDBJ whole genome shotgun (WGS) entry which is preliminary data.</text>
</comment>
<keyword evidence="8" id="KW-1185">Reference proteome</keyword>
<dbReference type="EMBL" id="JBBWWQ010000020">
    <property type="protein sequence ID" value="KAK8916871.1"/>
    <property type="molecule type" value="Genomic_DNA"/>
</dbReference>
<name>A0AAP0AW51_9ASPA</name>
<dbReference type="Proteomes" id="UP001418222">
    <property type="component" value="Unassembled WGS sequence"/>
</dbReference>
<evidence type="ECO:0000313" key="8">
    <source>
        <dbReference type="Proteomes" id="UP001418222"/>
    </source>
</evidence>
<dbReference type="Pfam" id="PF23616">
    <property type="entry name" value="Ig_GEX2_N"/>
    <property type="match status" value="2"/>
</dbReference>
<keyword evidence="1" id="KW-0677">Repeat</keyword>
<dbReference type="InterPro" id="IPR056434">
    <property type="entry name" value="Ig_GEX2_N"/>
</dbReference>
<dbReference type="PANTHER" id="PTHR38537:SF8">
    <property type="entry name" value="FILAMIN-A"/>
    <property type="match status" value="1"/>
</dbReference>
<dbReference type="Gene3D" id="2.60.40.2810">
    <property type="match status" value="1"/>
</dbReference>
<keyword evidence="4" id="KW-0472">Membrane</keyword>
<dbReference type="Pfam" id="PF17963">
    <property type="entry name" value="Big_9"/>
    <property type="match status" value="1"/>
</dbReference>
<feature type="transmembrane region" description="Helical" evidence="4">
    <location>
        <begin position="1014"/>
        <end position="1039"/>
    </location>
</feature>
<dbReference type="InterPro" id="IPR014756">
    <property type="entry name" value="Ig_E-set"/>
</dbReference>
<gene>
    <name evidence="7" type="primary">GEX2</name>
    <name evidence="7" type="ORF">KSP39_PZI022523</name>
</gene>
<dbReference type="InterPro" id="IPR017868">
    <property type="entry name" value="Filamin/ABP280_repeat-like"/>
</dbReference>
<feature type="domain" description="GEX2 N-terminal Ig-like" evidence="6">
    <location>
        <begin position="151"/>
        <end position="255"/>
    </location>
</feature>
<dbReference type="GO" id="GO:0051015">
    <property type="term" value="F:actin filament binding"/>
    <property type="evidence" value="ECO:0007669"/>
    <property type="project" value="InterPro"/>
</dbReference>
<dbReference type="AlphaFoldDB" id="A0AAP0AW51"/>
<dbReference type="PROSITE" id="PS50194">
    <property type="entry name" value="FILAMIN_REPEAT"/>
    <property type="match status" value="1"/>
</dbReference>
<keyword evidence="4" id="KW-1133">Transmembrane helix</keyword>
<feature type="domain" description="GEX2 N-terminal Ig-like" evidence="6">
    <location>
        <begin position="42"/>
        <end position="143"/>
    </location>
</feature>
<evidence type="ECO:0000259" key="6">
    <source>
        <dbReference type="Pfam" id="PF23616"/>
    </source>
</evidence>
<accession>A0AAP0AW51</accession>
<feature type="region of interest" description="Disordered" evidence="3">
    <location>
        <begin position="1122"/>
        <end position="1154"/>
    </location>
</feature>
<sequence length="1154" mass="128578">MGRLIELCGIALRFVLLIPPPIQAEEYRFTSQTGFGVKIPHPSFAISWLDDKTSYQAGDVATIKIKLLNNSLSGNLSTYKMHFSVSVSGKKGNSSYISAVFPYIDGDPTFWNISFTPIKVGDFSVVVVEDFSGVTDSTLHFTVTPGLLYPSACLLSWMDFSNELVTGTKAYLRIYPKDAFGNYVSSVNMPTKDYFTLSVSHQNGTLAEIFIVFSIAWDEVGYFVIEFLPTIAGRLLLHAYADNQTLNGSPLPFMVKSGLLNITNSMVKWKYGINSLQIFSKLQIFIHQKDQFGNLVPGFYPFDAQVVQKATGLSVPVADLFFQDFDYGVQILSFVVSEPGDFLLTIFHSKLNESISNLAYKVFIGYCHGLNSFANGSGLISSVAGRLSHFTVFLEDAYGNPSPVEAEQIYVEIYSINFTFMIRPVIFPLRGLNGTFHGPVAAQRDITMGPSRFVHTLTSKGNRTFIGNYTVQASEFRVTYIPEKAGDYEIRLFCGNIPLNDASSYFMKVSAGVVDTSKSKVLNLESEVKQLGNNEVLVELVDSYWNHVPSQEKNLNLQLQGPNSSMLLKTAFVESKDGLYTGYYLSKIPGTYNICISFAEMILYPCPIMVHLHERNYFPEANNDSVSVWEDESVVFDILSNDYASDGQVNLMKFSKTLHGSLLQWGKLFRYTPFKGYFGNDSFSYIIADSNNNVAVGYTFISVLCKPPQFISLPVLLNVTEDVLSPQFGGFPGFEIIYSDNIENLSLSISAKSGSIYLAPIHIDISEPMDGMHSIKRGGRAGKDLIVEGPIEVINSALQLVQYLSNENFYGDDTISLYATNKNGLEDSHVPVFVKPINDPPKIHAPKFIILRGNEASNGFQIYDKHKDTFDFSVIDNDIFHYAGNRSHLMFTFSVEVNDGLLSTSLPVHLIKTTELKIKNSNQWQPLQTFVTIANQFIPKGRGIRFQGTIEDCNNAMQRLFFLGVNLDSLLTITVNDMGNYGCYSDCTDIMSPPLSTEANVILIKKRPLNSTTAFLLGSAIFFEIAMLFLLGALLLFFICKCMTTLHSEGKNSDDTTNNRTEQLFNDQNVKRGALPFQNAMNFIGSPAIDCCPTGHSLSTPISLSRTDLNFRQRSCSRVKSERSRGFKFPPSYESLGGKPNPSYIEMQKQRQSD</sequence>
<dbReference type="InterPro" id="IPR044801">
    <property type="entry name" value="Filamin"/>
</dbReference>
<dbReference type="InterPro" id="IPR013783">
    <property type="entry name" value="Ig-like_fold"/>
</dbReference>
<dbReference type="Gene3D" id="2.60.40.10">
    <property type="entry name" value="Immunoglobulins"/>
    <property type="match status" value="3"/>
</dbReference>
<evidence type="ECO:0000256" key="5">
    <source>
        <dbReference type="SAM" id="SignalP"/>
    </source>
</evidence>
<feature type="signal peptide" evidence="5">
    <location>
        <begin position="1"/>
        <end position="24"/>
    </location>
</feature>
<keyword evidence="5" id="KW-0732">Signal</keyword>
<evidence type="ECO:0000256" key="4">
    <source>
        <dbReference type="SAM" id="Phobius"/>
    </source>
</evidence>